<evidence type="ECO:0000313" key="1">
    <source>
        <dbReference type="EMBL" id="KAE8917396.1"/>
    </source>
</evidence>
<proteinExistence type="predicted"/>
<evidence type="ECO:0000313" key="3">
    <source>
        <dbReference type="EMBL" id="KAE9052329.1"/>
    </source>
</evidence>
<dbReference type="Proteomes" id="UP000433483">
    <property type="component" value="Unassembled WGS sequence"/>
</dbReference>
<dbReference type="Proteomes" id="UP000460718">
    <property type="component" value="Unassembled WGS sequence"/>
</dbReference>
<accession>A0A6A3GCI1</accession>
<reference evidence="8 9" key="1">
    <citation type="submission" date="2018-09" db="EMBL/GenBank/DDBJ databases">
        <title>Genomic investigation of the strawberry pathogen Phytophthora fragariae indicates pathogenicity is determined by transcriptional variation in three key races.</title>
        <authorList>
            <person name="Adams T.M."/>
            <person name="Armitage A.D."/>
            <person name="Sobczyk M.K."/>
            <person name="Bates H.J."/>
            <person name="Dunwell J.M."/>
            <person name="Nellist C.F."/>
            <person name="Harrison R.J."/>
        </authorList>
    </citation>
    <scope>NUCLEOTIDE SEQUENCE [LARGE SCALE GENOMIC DNA]</scope>
    <source>
        <strain evidence="4 9">BC-23</strain>
        <strain evidence="5 7">NOV-27</strain>
        <strain evidence="1 6">NOV-9</strain>
        <strain evidence="3 10">ONT-3</strain>
        <strain evidence="2 8">SCRP245</strain>
    </source>
</reference>
<evidence type="ECO:0000313" key="10">
    <source>
        <dbReference type="Proteomes" id="UP000488956"/>
    </source>
</evidence>
<sequence length="18" mass="2255">LHHRPHPKHFITFARWSS</sequence>
<dbReference type="EMBL" id="QXGF01007329">
    <property type="protein sequence ID" value="KAE8917396.1"/>
    <property type="molecule type" value="Genomic_DNA"/>
</dbReference>
<keyword evidence="7" id="KW-1185">Reference proteome</keyword>
<dbReference type="EMBL" id="QXFW01009064">
    <property type="protein sequence ID" value="KAE8954481.1"/>
    <property type="molecule type" value="Genomic_DNA"/>
</dbReference>
<dbReference type="EMBL" id="QXGB01007693">
    <property type="protein sequence ID" value="KAE9158789.1"/>
    <property type="molecule type" value="Genomic_DNA"/>
</dbReference>
<evidence type="ECO:0000313" key="6">
    <source>
        <dbReference type="Proteomes" id="UP000429523"/>
    </source>
</evidence>
<feature type="non-terminal residue" evidence="2">
    <location>
        <position position="1"/>
    </location>
</feature>
<gene>
    <name evidence="4" type="ORF">PF004_g32007</name>
    <name evidence="5" type="ORF">PF005_g32303</name>
    <name evidence="1" type="ORF">PF009_g32281</name>
    <name evidence="3" type="ORF">PF010_g33119</name>
    <name evidence="2" type="ORF">PF011_g32086</name>
</gene>
<comment type="caution">
    <text evidence="2">The sequence shown here is derived from an EMBL/GenBank/DDBJ whole genome shotgun (WGS) entry which is preliminary data.</text>
</comment>
<evidence type="ECO:0000313" key="8">
    <source>
        <dbReference type="Proteomes" id="UP000460718"/>
    </source>
</evidence>
<dbReference type="Proteomes" id="UP000488956">
    <property type="component" value="Unassembled WGS sequence"/>
</dbReference>
<dbReference type="EMBL" id="QXGC01009073">
    <property type="protein sequence ID" value="KAE9158043.1"/>
    <property type="molecule type" value="Genomic_DNA"/>
</dbReference>
<evidence type="ECO:0000313" key="5">
    <source>
        <dbReference type="EMBL" id="KAE9158789.1"/>
    </source>
</evidence>
<dbReference type="AlphaFoldDB" id="A0A6A3GCI1"/>
<dbReference type="EMBL" id="QXFX01011833">
    <property type="protein sequence ID" value="KAE9052329.1"/>
    <property type="molecule type" value="Genomic_DNA"/>
</dbReference>
<evidence type="ECO:0000313" key="7">
    <source>
        <dbReference type="Proteomes" id="UP000433483"/>
    </source>
</evidence>
<protein>
    <submittedName>
        <fullName evidence="2">Uncharacterized protein</fullName>
    </submittedName>
</protein>
<evidence type="ECO:0000313" key="4">
    <source>
        <dbReference type="EMBL" id="KAE9158043.1"/>
    </source>
</evidence>
<dbReference type="Proteomes" id="UP000429523">
    <property type="component" value="Unassembled WGS sequence"/>
</dbReference>
<organism evidence="2 8">
    <name type="scientific">Phytophthora fragariae</name>
    <dbReference type="NCBI Taxonomy" id="53985"/>
    <lineage>
        <taxon>Eukaryota</taxon>
        <taxon>Sar</taxon>
        <taxon>Stramenopiles</taxon>
        <taxon>Oomycota</taxon>
        <taxon>Peronosporomycetes</taxon>
        <taxon>Peronosporales</taxon>
        <taxon>Peronosporaceae</taxon>
        <taxon>Phytophthora</taxon>
    </lineage>
</organism>
<evidence type="ECO:0000313" key="9">
    <source>
        <dbReference type="Proteomes" id="UP000476176"/>
    </source>
</evidence>
<dbReference type="Proteomes" id="UP000476176">
    <property type="component" value="Unassembled WGS sequence"/>
</dbReference>
<evidence type="ECO:0000313" key="2">
    <source>
        <dbReference type="EMBL" id="KAE8954481.1"/>
    </source>
</evidence>
<name>A0A6A3GCI1_9STRA</name>